<reference evidence="4 6" key="1">
    <citation type="journal article" date="2013" name="Genome Biol.">
        <title>Draft genome of the mountain pine beetle, Dendroctonus ponderosae Hopkins, a major forest pest.</title>
        <authorList>
            <person name="Keeling C.I."/>
            <person name="Yuen M.M."/>
            <person name="Liao N.Y."/>
            <person name="Docking T.R."/>
            <person name="Chan S.K."/>
            <person name="Taylor G.A."/>
            <person name="Palmquist D.L."/>
            <person name="Jackman S.D."/>
            <person name="Nguyen A."/>
            <person name="Li M."/>
            <person name="Henderson H."/>
            <person name="Janes J.K."/>
            <person name="Zhao Y."/>
            <person name="Pandoh P."/>
            <person name="Moore R."/>
            <person name="Sperling F.A."/>
            <person name="Huber D.P."/>
            <person name="Birol I."/>
            <person name="Jones S.J."/>
            <person name="Bohlmann J."/>
        </authorList>
    </citation>
    <scope>NUCLEOTIDE SEQUENCE</scope>
</reference>
<evidence type="ECO:0000256" key="1">
    <source>
        <dbReference type="ARBA" id="ARBA00022460"/>
    </source>
</evidence>
<feature type="signal peptide" evidence="3">
    <location>
        <begin position="1"/>
        <end position="16"/>
    </location>
</feature>
<dbReference type="PANTHER" id="PTHR12236">
    <property type="entry name" value="STRUCTURAL CONTITUENT OF CUTICLE"/>
    <property type="match status" value="1"/>
</dbReference>
<feature type="chain" id="PRO_5010971695" description="Cuticle protein" evidence="3">
    <location>
        <begin position="17"/>
        <end position="279"/>
    </location>
</feature>
<dbReference type="GO" id="GO:0031012">
    <property type="term" value="C:extracellular matrix"/>
    <property type="evidence" value="ECO:0007669"/>
    <property type="project" value="TreeGrafter"/>
</dbReference>
<organism evidence="4">
    <name type="scientific">Dendroctonus ponderosae</name>
    <name type="common">Mountain pine beetle</name>
    <dbReference type="NCBI Taxonomy" id="77166"/>
    <lineage>
        <taxon>Eukaryota</taxon>
        <taxon>Metazoa</taxon>
        <taxon>Ecdysozoa</taxon>
        <taxon>Arthropoda</taxon>
        <taxon>Hexapoda</taxon>
        <taxon>Insecta</taxon>
        <taxon>Pterygota</taxon>
        <taxon>Neoptera</taxon>
        <taxon>Endopterygota</taxon>
        <taxon>Coleoptera</taxon>
        <taxon>Polyphaga</taxon>
        <taxon>Cucujiformia</taxon>
        <taxon>Curculionidae</taxon>
        <taxon>Scolytinae</taxon>
        <taxon>Dendroctonus</taxon>
    </lineage>
</organism>
<dbReference type="OrthoDB" id="6382835at2759"/>
<dbReference type="AlphaFoldDB" id="N6T7M6"/>
<dbReference type="PROSITE" id="PS51155">
    <property type="entry name" value="CHIT_BIND_RR_2"/>
    <property type="match status" value="1"/>
</dbReference>
<keyword evidence="1 2" id="KW-0193">Cuticle</keyword>
<evidence type="ECO:0000256" key="2">
    <source>
        <dbReference type="PROSITE-ProRule" id="PRU00497"/>
    </source>
</evidence>
<dbReference type="PANTHER" id="PTHR12236:SF95">
    <property type="entry name" value="CUTICULAR PROTEIN 76BD, ISOFORM C-RELATED"/>
    <property type="match status" value="1"/>
</dbReference>
<proteinExistence type="predicted"/>
<dbReference type="Pfam" id="PF00379">
    <property type="entry name" value="Chitin_bind_4"/>
    <property type="match status" value="1"/>
</dbReference>
<dbReference type="EnsemblMetazoa" id="XM_019905947.1">
    <property type="protein sequence ID" value="XP_019761506.1"/>
    <property type="gene ID" value="LOC109538627"/>
</dbReference>
<keyword evidence="6" id="KW-1185">Reference proteome</keyword>
<dbReference type="KEGG" id="dpa:109538627"/>
<evidence type="ECO:0000313" key="5">
    <source>
        <dbReference type="EnsemblMetazoa" id="XP_019761506.1"/>
    </source>
</evidence>
<feature type="non-terminal residue" evidence="4">
    <location>
        <position position="1"/>
    </location>
</feature>
<evidence type="ECO:0000313" key="4">
    <source>
        <dbReference type="EMBL" id="ENN76224.1"/>
    </source>
</evidence>
<dbReference type="InterPro" id="IPR000618">
    <property type="entry name" value="Insect_cuticle"/>
</dbReference>
<gene>
    <name evidence="5" type="primary">109538627</name>
    <name evidence="4" type="ORF">YQE_07191</name>
</gene>
<evidence type="ECO:0000256" key="3">
    <source>
        <dbReference type="SAM" id="SignalP"/>
    </source>
</evidence>
<dbReference type="GO" id="GO:0005615">
    <property type="term" value="C:extracellular space"/>
    <property type="evidence" value="ECO:0007669"/>
    <property type="project" value="TreeGrafter"/>
</dbReference>
<keyword evidence="3" id="KW-0732">Signal</keyword>
<evidence type="ECO:0000313" key="6">
    <source>
        <dbReference type="Proteomes" id="UP000019118"/>
    </source>
</evidence>
<dbReference type="EMBL" id="KB740984">
    <property type="protein sequence ID" value="ENN76224.1"/>
    <property type="molecule type" value="Genomic_DNA"/>
</dbReference>
<dbReference type="GO" id="GO:0042302">
    <property type="term" value="F:structural constituent of cuticle"/>
    <property type="evidence" value="ECO:0007669"/>
    <property type="project" value="UniProtKB-UniRule"/>
</dbReference>
<protein>
    <recommendedName>
        <fullName evidence="7">Cuticle protein</fullName>
    </recommendedName>
</protein>
<dbReference type="HOGENOM" id="CLU_998416_0_0_1"/>
<dbReference type="InterPro" id="IPR051217">
    <property type="entry name" value="Insect_Cuticle_Struc_Prot"/>
</dbReference>
<accession>N6T7M6</accession>
<evidence type="ECO:0008006" key="7">
    <source>
        <dbReference type="Google" id="ProtNLM"/>
    </source>
</evidence>
<sequence>MIATVFFYALVCTVYAQQDGLGAYSSTGHLQPSQTQYRVVQPAATTFSHAAPLVRTSIPVVEKYSHSSSNSISATHQPAYPAAVEYAVPKLVAPQYSVLRLAAPEYSAPRLTAPVYSEPGVSTYEYSGPRFAAPEYSAPRLAAPVYSEPGVSTREYSGPRLAAPEYSKPRLAAPVYSEPRVSTPEYSEPRLAAPAYAQSHQEEFAHPQYEYGYSIEDYHSGDLHSQQEQRNGEHVSGQYSLREADGSIRVVKYFDEGHGFNAVVEKLPGPQQEFPQSKN</sequence>
<name>N6T7M6_DENPD</name>
<dbReference type="Proteomes" id="UP000019118">
    <property type="component" value="Unassembled WGS sequence"/>
</dbReference>
<reference evidence="5" key="2">
    <citation type="submission" date="2024-08" db="UniProtKB">
        <authorList>
            <consortium name="EnsemblMetazoa"/>
        </authorList>
    </citation>
    <scope>IDENTIFICATION</scope>
</reference>